<dbReference type="Proteomes" id="UP000464495">
    <property type="component" value="Chromosome"/>
</dbReference>
<protein>
    <submittedName>
        <fullName evidence="4">Response regulator</fullName>
    </submittedName>
</protein>
<dbReference type="GO" id="GO:0000160">
    <property type="term" value="P:phosphorelay signal transduction system"/>
    <property type="evidence" value="ECO:0007669"/>
    <property type="project" value="InterPro"/>
</dbReference>
<sequence>MSLLKLMNPLPERATPHRRAYVNPTTTNRDFYTFLSGLTDDFLAIQGRRRLINLPPRHLDTVRQALRIVIRDAKELDVFRLTKSAEELDTALEHIQMDAHGYTQRFDLRRLFDGFLDEARRTLAEIESGETGNGRTKSDDRPLVLVVDDEPHVHRLIERAIARDVEVLNVVNCLGALATLKTHRPDLIILDESLPDMRGTDFLKTIKSQKELANIPVIMLSNSNDDDTVVAGLCNGALDFLSKDMKTLALRPRIMEILEHGRTRLTGHRTA</sequence>
<feature type="modified residue" description="4-aspartylphosphate" evidence="2">
    <location>
        <position position="191"/>
    </location>
</feature>
<dbReference type="Pfam" id="PF00072">
    <property type="entry name" value="Response_reg"/>
    <property type="match status" value="1"/>
</dbReference>
<proteinExistence type="predicted"/>
<dbReference type="EMBL" id="CP046620">
    <property type="protein sequence ID" value="QHQ35639.1"/>
    <property type="molecule type" value="Genomic_DNA"/>
</dbReference>
<dbReference type="AlphaFoldDB" id="A0A6P1T2V9"/>
<keyword evidence="1 2" id="KW-0597">Phosphoprotein</keyword>
<dbReference type="RefSeq" id="WP_161862200.1">
    <property type="nucleotide sequence ID" value="NZ_CP046620.1"/>
</dbReference>
<feature type="domain" description="Response regulatory" evidence="3">
    <location>
        <begin position="143"/>
        <end position="258"/>
    </location>
</feature>
<evidence type="ECO:0000313" key="5">
    <source>
        <dbReference type="Proteomes" id="UP000464495"/>
    </source>
</evidence>
<dbReference type="PANTHER" id="PTHR44591:SF3">
    <property type="entry name" value="RESPONSE REGULATORY DOMAIN-CONTAINING PROTEIN"/>
    <property type="match status" value="1"/>
</dbReference>
<evidence type="ECO:0000256" key="2">
    <source>
        <dbReference type="PROSITE-ProRule" id="PRU00169"/>
    </source>
</evidence>
<organism evidence="4 5">
    <name type="scientific">Algicella marina</name>
    <dbReference type="NCBI Taxonomy" id="2683284"/>
    <lineage>
        <taxon>Bacteria</taxon>
        <taxon>Pseudomonadati</taxon>
        <taxon>Pseudomonadota</taxon>
        <taxon>Alphaproteobacteria</taxon>
        <taxon>Rhodobacterales</taxon>
        <taxon>Paracoccaceae</taxon>
        <taxon>Algicella</taxon>
    </lineage>
</organism>
<evidence type="ECO:0000256" key="1">
    <source>
        <dbReference type="ARBA" id="ARBA00022553"/>
    </source>
</evidence>
<keyword evidence="5" id="KW-1185">Reference proteome</keyword>
<dbReference type="CDD" id="cd00156">
    <property type="entry name" value="REC"/>
    <property type="match status" value="1"/>
</dbReference>
<dbReference type="SMART" id="SM00448">
    <property type="entry name" value="REC"/>
    <property type="match status" value="1"/>
</dbReference>
<dbReference type="Gene3D" id="3.40.50.2300">
    <property type="match status" value="1"/>
</dbReference>
<dbReference type="InterPro" id="IPR011006">
    <property type="entry name" value="CheY-like_superfamily"/>
</dbReference>
<name>A0A6P1T2V9_9RHOB</name>
<gene>
    <name evidence="4" type="ORF">GO499_10855</name>
</gene>
<dbReference type="PANTHER" id="PTHR44591">
    <property type="entry name" value="STRESS RESPONSE REGULATOR PROTEIN 1"/>
    <property type="match status" value="1"/>
</dbReference>
<dbReference type="InterPro" id="IPR001789">
    <property type="entry name" value="Sig_transdc_resp-reg_receiver"/>
</dbReference>
<reference evidence="4 5" key="1">
    <citation type="submission" date="2019-12" db="EMBL/GenBank/DDBJ databases">
        <title>Complete genome sequence of Algicella marina strain 9Alg 56(T) isolated from the red alga Tichocarpus crinitus.</title>
        <authorList>
            <person name="Kim S.-G."/>
            <person name="Nedashkovskaya O.I."/>
        </authorList>
    </citation>
    <scope>NUCLEOTIDE SEQUENCE [LARGE SCALE GENOMIC DNA]</scope>
    <source>
        <strain evidence="4 5">9Alg 56</strain>
    </source>
</reference>
<evidence type="ECO:0000259" key="3">
    <source>
        <dbReference type="PROSITE" id="PS50110"/>
    </source>
</evidence>
<evidence type="ECO:0000313" key="4">
    <source>
        <dbReference type="EMBL" id="QHQ35639.1"/>
    </source>
</evidence>
<dbReference type="InterPro" id="IPR050595">
    <property type="entry name" value="Bact_response_regulator"/>
</dbReference>
<dbReference type="KEGG" id="amaq:GO499_10855"/>
<dbReference type="SUPFAM" id="SSF52172">
    <property type="entry name" value="CheY-like"/>
    <property type="match status" value="1"/>
</dbReference>
<dbReference type="PROSITE" id="PS50110">
    <property type="entry name" value="RESPONSE_REGULATORY"/>
    <property type="match status" value="1"/>
</dbReference>
<accession>A0A6P1T2V9</accession>